<evidence type="ECO:0000256" key="3">
    <source>
        <dbReference type="ARBA" id="ARBA00022490"/>
    </source>
</evidence>
<evidence type="ECO:0000313" key="12">
    <source>
        <dbReference type="Proteomes" id="UP001185899"/>
    </source>
</evidence>
<dbReference type="CDD" id="cd07153">
    <property type="entry name" value="Fur_like"/>
    <property type="match status" value="1"/>
</dbReference>
<evidence type="ECO:0000256" key="9">
    <source>
        <dbReference type="ARBA" id="ARBA00023125"/>
    </source>
</evidence>
<dbReference type="PANTHER" id="PTHR33202">
    <property type="entry name" value="ZINC UPTAKE REGULATION PROTEIN"/>
    <property type="match status" value="1"/>
</dbReference>
<evidence type="ECO:0000256" key="2">
    <source>
        <dbReference type="ARBA" id="ARBA00007957"/>
    </source>
</evidence>
<protein>
    <submittedName>
        <fullName evidence="11">Fur family transcriptional regulator</fullName>
    </submittedName>
</protein>
<dbReference type="Pfam" id="PF01475">
    <property type="entry name" value="FUR"/>
    <property type="match status" value="1"/>
</dbReference>
<dbReference type="RefSeq" id="WP_317547643.1">
    <property type="nucleotide sequence ID" value="NZ_JAWLKE010000002.1"/>
</dbReference>
<evidence type="ECO:0000256" key="4">
    <source>
        <dbReference type="ARBA" id="ARBA00022491"/>
    </source>
</evidence>
<dbReference type="InterPro" id="IPR002481">
    <property type="entry name" value="FUR"/>
</dbReference>
<dbReference type="EMBL" id="JAWLKE010000002">
    <property type="protein sequence ID" value="MDV6230080.1"/>
    <property type="molecule type" value="Genomic_DNA"/>
</dbReference>
<keyword evidence="7" id="KW-0408">Iron</keyword>
<name>A0ABU4AV07_9NOCA</name>
<dbReference type="InterPro" id="IPR043135">
    <property type="entry name" value="Fur_C"/>
</dbReference>
<evidence type="ECO:0000256" key="5">
    <source>
        <dbReference type="ARBA" id="ARBA00022723"/>
    </source>
</evidence>
<comment type="subcellular location">
    <subcellularLocation>
        <location evidence="1">Cytoplasm</location>
    </subcellularLocation>
</comment>
<evidence type="ECO:0000313" key="11">
    <source>
        <dbReference type="EMBL" id="MDV6230080.1"/>
    </source>
</evidence>
<keyword evidence="10" id="KW-0804">Transcription</keyword>
<dbReference type="SUPFAM" id="SSF46785">
    <property type="entry name" value="Winged helix' DNA-binding domain"/>
    <property type="match status" value="1"/>
</dbReference>
<gene>
    <name evidence="11" type="ORF">R3P95_05920</name>
</gene>
<accession>A0ABU4AV07</accession>
<sequence length="164" mass="17567">MPAPDRSAESSAADRVRDVGLRVTRPRVAVLNIVAAQPHSDTETILGHARAALPSLSKQGVYDVLEALTAARLLRRIRLAGHAARYETRVGDNHHHIVCRTCGLIVDADCSIGEPPCIQPAHDHGFVFDEAEVTYWGVCPSCAPALPFTNGVTPDNTSIGKDNA</sequence>
<reference evidence="11 12" key="1">
    <citation type="submission" date="2023-10" db="EMBL/GenBank/DDBJ databases">
        <title>Development of a sustainable strategy for remediation of hydrocarbon-contaminated territories based on the waste exchange concept.</title>
        <authorList>
            <person name="Krivoruchko A."/>
        </authorList>
    </citation>
    <scope>NUCLEOTIDE SEQUENCE [LARGE SCALE GENOMIC DNA]</scope>
    <source>
        <strain evidence="11 12">IEGM 1322</strain>
    </source>
</reference>
<dbReference type="Gene3D" id="1.10.10.10">
    <property type="entry name" value="Winged helix-like DNA-binding domain superfamily/Winged helix DNA-binding domain"/>
    <property type="match status" value="1"/>
</dbReference>
<evidence type="ECO:0000256" key="7">
    <source>
        <dbReference type="ARBA" id="ARBA00023004"/>
    </source>
</evidence>
<evidence type="ECO:0000256" key="8">
    <source>
        <dbReference type="ARBA" id="ARBA00023015"/>
    </source>
</evidence>
<keyword evidence="6" id="KW-0862">Zinc</keyword>
<proteinExistence type="inferred from homology"/>
<evidence type="ECO:0000256" key="1">
    <source>
        <dbReference type="ARBA" id="ARBA00004496"/>
    </source>
</evidence>
<keyword evidence="4" id="KW-0678">Repressor</keyword>
<evidence type="ECO:0000256" key="6">
    <source>
        <dbReference type="ARBA" id="ARBA00022833"/>
    </source>
</evidence>
<keyword evidence="12" id="KW-1185">Reference proteome</keyword>
<keyword evidence="3" id="KW-0963">Cytoplasm</keyword>
<comment type="caution">
    <text evidence="11">The sequence shown here is derived from an EMBL/GenBank/DDBJ whole genome shotgun (WGS) entry which is preliminary data.</text>
</comment>
<keyword evidence="5" id="KW-0479">Metal-binding</keyword>
<keyword evidence="8" id="KW-0805">Transcription regulation</keyword>
<comment type="similarity">
    <text evidence="2">Belongs to the Fur family.</text>
</comment>
<organism evidence="11 12">
    <name type="scientific">Rhodococcus cercidiphylli</name>
    <dbReference type="NCBI Taxonomy" id="489916"/>
    <lineage>
        <taxon>Bacteria</taxon>
        <taxon>Bacillati</taxon>
        <taxon>Actinomycetota</taxon>
        <taxon>Actinomycetes</taxon>
        <taxon>Mycobacteriales</taxon>
        <taxon>Nocardiaceae</taxon>
        <taxon>Rhodococcus</taxon>
    </lineage>
</organism>
<dbReference type="InterPro" id="IPR036388">
    <property type="entry name" value="WH-like_DNA-bd_sf"/>
</dbReference>
<dbReference type="PANTHER" id="PTHR33202:SF18">
    <property type="entry name" value="TRANSCRIPTIONAL REGULATOR FURA"/>
    <property type="match status" value="1"/>
</dbReference>
<dbReference type="InterPro" id="IPR036390">
    <property type="entry name" value="WH_DNA-bd_sf"/>
</dbReference>
<dbReference type="Proteomes" id="UP001185899">
    <property type="component" value="Unassembled WGS sequence"/>
</dbReference>
<dbReference type="Gene3D" id="3.30.1490.190">
    <property type="match status" value="1"/>
</dbReference>
<keyword evidence="9" id="KW-0238">DNA-binding</keyword>
<evidence type="ECO:0000256" key="10">
    <source>
        <dbReference type="ARBA" id="ARBA00023163"/>
    </source>
</evidence>